<sequence length="189" mass="22179">MRYYRIHGADNNSSLYINNKELLEHCPKCGLIINRYEAILSSIDKFVLKKKKYNFSFCLEGEVIVSQRFVDIYMKYQLKGLSFLELPKSKGFYLLQCDTEMKYDYENNPNLVRRLLCSECNQYFEVSCALPIKLLNEDLLQNNAFYKTDLIVGGVVGRWPLILATDDIPYIFNKVEKIKDVYFDLCNRG</sequence>
<protein>
    <submittedName>
        <fullName evidence="1">Uncharacterized protein</fullName>
    </submittedName>
</protein>
<dbReference type="RefSeq" id="WP_323980413.1">
    <property type="nucleotide sequence ID" value="NZ_JAYKBV010000046.1"/>
</dbReference>
<accession>A0ABU5YDC3</accession>
<proteinExistence type="predicted"/>
<evidence type="ECO:0000313" key="1">
    <source>
        <dbReference type="EMBL" id="MEB3041960.1"/>
    </source>
</evidence>
<name>A0ABU5YDC3_9FLAO</name>
<comment type="caution">
    <text evidence="1">The sequence shown here is derived from an EMBL/GenBank/DDBJ whole genome shotgun (WGS) entry which is preliminary data.</text>
</comment>
<dbReference type="Proteomes" id="UP001324270">
    <property type="component" value="Unassembled WGS sequence"/>
</dbReference>
<keyword evidence="2" id="KW-1185">Reference proteome</keyword>
<dbReference type="EMBL" id="JAYKBV010000046">
    <property type="protein sequence ID" value="MEB3041960.1"/>
    <property type="molecule type" value="Genomic_DNA"/>
</dbReference>
<evidence type="ECO:0000313" key="2">
    <source>
        <dbReference type="Proteomes" id="UP001324270"/>
    </source>
</evidence>
<reference evidence="1 2" key="1">
    <citation type="submission" date="2023-12" db="EMBL/GenBank/DDBJ databases">
        <title>Genomic sequences of Capnocytophaga and Parvimonas strains.</title>
        <authorList>
            <person name="Watt R.M."/>
            <person name="Wang M."/>
            <person name="Yang T."/>
            <person name="Tong W.M."/>
        </authorList>
    </citation>
    <scope>NUCLEOTIDE SEQUENCE [LARGE SCALE GENOMIC DNA]</scope>
    <source>
        <strain evidence="1 2">CCUG 13156</strain>
    </source>
</reference>
<gene>
    <name evidence="1" type="ORF">VJJ49_14870</name>
</gene>
<organism evidence="1 2">
    <name type="scientific">Capnocytophaga gingivalis</name>
    <dbReference type="NCBI Taxonomy" id="1017"/>
    <lineage>
        <taxon>Bacteria</taxon>
        <taxon>Pseudomonadati</taxon>
        <taxon>Bacteroidota</taxon>
        <taxon>Flavobacteriia</taxon>
        <taxon>Flavobacteriales</taxon>
        <taxon>Flavobacteriaceae</taxon>
        <taxon>Capnocytophaga</taxon>
    </lineage>
</organism>